<keyword evidence="2" id="KW-1185">Reference proteome</keyword>
<comment type="caution">
    <text evidence="1">The sequence shown here is derived from an EMBL/GenBank/DDBJ whole genome shotgun (WGS) entry which is preliminary data.</text>
</comment>
<reference evidence="1" key="1">
    <citation type="journal article" date="2023" name="Science">
        <title>Genome structures resolve the early diversification of teleost fishes.</title>
        <authorList>
            <person name="Parey E."/>
            <person name="Louis A."/>
            <person name="Montfort J."/>
            <person name="Bouchez O."/>
            <person name="Roques C."/>
            <person name="Iampietro C."/>
            <person name="Lluch J."/>
            <person name="Castinel A."/>
            <person name="Donnadieu C."/>
            <person name="Desvignes T."/>
            <person name="Floi Bucao C."/>
            <person name="Jouanno E."/>
            <person name="Wen M."/>
            <person name="Mejri S."/>
            <person name="Dirks R."/>
            <person name="Jansen H."/>
            <person name="Henkel C."/>
            <person name="Chen W.J."/>
            <person name="Zahm M."/>
            <person name="Cabau C."/>
            <person name="Klopp C."/>
            <person name="Thompson A.W."/>
            <person name="Robinson-Rechavi M."/>
            <person name="Braasch I."/>
            <person name="Lecointre G."/>
            <person name="Bobe J."/>
            <person name="Postlethwait J.H."/>
            <person name="Berthelot C."/>
            <person name="Roest Crollius H."/>
            <person name="Guiguen Y."/>
        </authorList>
    </citation>
    <scope>NUCLEOTIDE SEQUENCE</scope>
    <source>
        <strain evidence="1">NC1722</strain>
    </source>
</reference>
<organism evidence="1 2">
    <name type="scientific">Aldrovandia affinis</name>
    <dbReference type="NCBI Taxonomy" id="143900"/>
    <lineage>
        <taxon>Eukaryota</taxon>
        <taxon>Metazoa</taxon>
        <taxon>Chordata</taxon>
        <taxon>Craniata</taxon>
        <taxon>Vertebrata</taxon>
        <taxon>Euteleostomi</taxon>
        <taxon>Actinopterygii</taxon>
        <taxon>Neopterygii</taxon>
        <taxon>Teleostei</taxon>
        <taxon>Notacanthiformes</taxon>
        <taxon>Halosauridae</taxon>
        <taxon>Aldrovandia</taxon>
    </lineage>
</organism>
<accession>A0AAD7WCZ3</accession>
<dbReference type="EMBL" id="JAINUG010000145">
    <property type="protein sequence ID" value="KAJ8392502.1"/>
    <property type="molecule type" value="Genomic_DNA"/>
</dbReference>
<dbReference type="AlphaFoldDB" id="A0AAD7WCZ3"/>
<gene>
    <name evidence="1" type="ORF">AAFF_G00073800</name>
</gene>
<evidence type="ECO:0000313" key="1">
    <source>
        <dbReference type="EMBL" id="KAJ8392502.1"/>
    </source>
</evidence>
<proteinExistence type="predicted"/>
<name>A0AAD7WCZ3_9TELE</name>
<protein>
    <submittedName>
        <fullName evidence="1">Uncharacterized protein</fullName>
    </submittedName>
</protein>
<sequence length="179" mass="19869">MCPVSRPPRPRPGSPEGTALPGKRACFLLSRRSTCHAAAVRVFSIWRPARVRDELSDMFSKRELEMCPVNRTRFCLVVPLSFYTELISPAPPTRIGSFGPAILSERTRRLGGSGSVHRSPTLHPLLLRRALGQDPDQALLMTAPIRRRLFDSGRRVKRALPFEGALGAGRNERASACRD</sequence>
<dbReference type="Proteomes" id="UP001221898">
    <property type="component" value="Unassembled WGS sequence"/>
</dbReference>
<evidence type="ECO:0000313" key="2">
    <source>
        <dbReference type="Proteomes" id="UP001221898"/>
    </source>
</evidence>